<evidence type="ECO:0000313" key="2">
    <source>
        <dbReference type="EMBL" id="ABS83211.1"/>
    </source>
</evidence>
<dbReference type="HOGENOM" id="CLU_3331515_0_0_3"/>
<accession>A7FAN7</accession>
<proteinExistence type="predicted"/>
<organism evidence="2 3">
    <name type="scientific">Prochlorococcus marinus (strain MIT 9312)</name>
    <dbReference type="NCBI Taxonomy" id="74546"/>
    <lineage>
        <taxon>Bacteria</taxon>
        <taxon>Bacillati</taxon>
        <taxon>Cyanobacteriota</taxon>
        <taxon>Cyanophyceae</taxon>
        <taxon>Synechococcales</taxon>
        <taxon>Prochlorococcaceae</taxon>
        <taxon>Prochlorococcus</taxon>
    </lineage>
</organism>
<gene>
    <name evidence="2" type="ordered locus">PMT9312_1941</name>
</gene>
<evidence type="ECO:0000256" key="1">
    <source>
        <dbReference type="SAM" id="Phobius"/>
    </source>
</evidence>
<sequence>MKILKKKKLGALEVYVIFLSCIYAGFISYKSLLKVLFT</sequence>
<dbReference type="STRING" id="74546.PMT9312_1941"/>
<dbReference type="AlphaFoldDB" id="A7FAN7"/>
<evidence type="ECO:0000313" key="3">
    <source>
        <dbReference type="Proteomes" id="UP000002715"/>
    </source>
</evidence>
<feature type="transmembrane region" description="Helical" evidence="1">
    <location>
        <begin position="12"/>
        <end position="29"/>
    </location>
</feature>
<protein>
    <submittedName>
        <fullName evidence="2">Uncharacterized protein</fullName>
    </submittedName>
</protein>
<dbReference type="Proteomes" id="UP000002715">
    <property type="component" value="Chromosome"/>
</dbReference>
<name>A7FAN7_PROM9</name>
<keyword evidence="1" id="KW-0472">Membrane</keyword>
<dbReference type="EMBL" id="CP000111">
    <property type="protein sequence ID" value="ABS83211.1"/>
    <property type="molecule type" value="Genomic_DNA"/>
</dbReference>
<keyword evidence="1" id="KW-1133">Transmembrane helix</keyword>
<dbReference type="KEGG" id="pmi:PMT9312_1941"/>
<keyword evidence="1" id="KW-0812">Transmembrane</keyword>
<reference evidence="3" key="1">
    <citation type="submission" date="2005-07" db="EMBL/GenBank/DDBJ databases">
        <title>Complete sequence of Prochlorococcus marinus str. MIT 9312.</title>
        <authorList>
            <consortium name="US DOE Joint Genome Institute"/>
            <person name="Copeland A."/>
            <person name="Lucas S."/>
            <person name="Lapidus A."/>
            <person name="Barry K."/>
            <person name="Detter J.C."/>
            <person name="Glavina T."/>
            <person name="Hammon N."/>
            <person name="Israni S."/>
            <person name="Pitluck S."/>
            <person name="Thiel J."/>
            <person name="Schmutz J."/>
            <person name="Larimer F."/>
            <person name="Land M."/>
            <person name="Kyrpides N."/>
            <person name="Lykidis A."/>
            <person name="Richardson P."/>
        </authorList>
    </citation>
    <scope>NUCLEOTIDE SEQUENCE [LARGE SCALE GENOMIC DNA]</scope>
    <source>
        <strain evidence="3">MIT 9312</strain>
    </source>
</reference>